<dbReference type="AlphaFoldDB" id="A0A917T4N0"/>
<dbReference type="RefSeq" id="WP_190248284.1">
    <property type="nucleotide sequence ID" value="NZ_BMPI01000003.1"/>
</dbReference>
<sequence>MSVTGDAVVQKTTTVTVQRATPVWTNLVFQARRSGVDDLRITVADAPAGLVVGYPGDRAYTGPNQSAGLPVGTDDFAAVRFDASKLAAGTYKLTVKQSYGTTTDSNPLTLVVV</sequence>
<accession>A0A917T4N0</accession>
<dbReference type="Proteomes" id="UP000642070">
    <property type="component" value="Unassembled WGS sequence"/>
</dbReference>
<gene>
    <name evidence="1" type="ORF">GCM10007977_007900</name>
</gene>
<keyword evidence="2" id="KW-1185">Reference proteome</keyword>
<dbReference type="EMBL" id="BMPI01000003">
    <property type="protein sequence ID" value="GGM09190.1"/>
    <property type="molecule type" value="Genomic_DNA"/>
</dbReference>
<name>A0A917T4N0_9ACTN</name>
<proteinExistence type="predicted"/>
<reference evidence="1" key="1">
    <citation type="journal article" date="2014" name="Int. J. Syst. Evol. Microbiol.">
        <title>Complete genome sequence of Corynebacterium casei LMG S-19264T (=DSM 44701T), isolated from a smear-ripened cheese.</title>
        <authorList>
            <consortium name="US DOE Joint Genome Institute (JGI-PGF)"/>
            <person name="Walter F."/>
            <person name="Albersmeier A."/>
            <person name="Kalinowski J."/>
            <person name="Ruckert C."/>
        </authorList>
    </citation>
    <scope>NUCLEOTIDE SEQUENCE</scope>
    <source>
        <strain evidence="1">JCM 19831</strain>
    </source>
</reference>
<evidence type="ECO:0000313" key="1">
    <source>
        <dbReference type="EMBL" id="GGM09190.1"/>
    </source>
</evidence>
<organism evidence="1 2">
    <name type="scientific">Dactylosporangium sucinum</name>
    <dbReference type="NCBI Taxonomy" id="1424081"/>
    <lineage>
        <taxon>Bacteria</taxon>
        <taxon>Bacillati</taxon>
        <taxon>Actinomycetota</taxon>
        <taxon>Actinomycetes</taxon>
        <taxon>Micromonosporales</taxon>
        <taxon>Micromonosporaceae</taxon>
        <taxon>Dactylosporangium</taxon>
    </lineage>
</organism>
<evidence type="ECO:0000313" key="2">
    <source>
        <dbReference type="Proteomes" id="UP000642070"/>
    </source>
</evidence>
<comment type="caution">
    <text evidence="1">The sequence shown here is derived from an EMBL/GenBank/DDBJ whole genome shotgun (WGS) entry which is preliminary data.</text>
</comment>
<reference evidence="1" key="2">
    <citation type="submission" date="2020-09" db="EMBL/GenBank/DDBJ databases">
        <authorList>
            <person name="Sun Q."/>
            <person name="Ohkuma M."/>
        </authorList>
    </citation>
    <scope>NUCLEOTIDE SEQUENCE</scope>
    <source>
        <strain evidence="1">JCM 19831</strain>
    </source>
</reference>
<protein>
    <submittedName>
        <fullName evidence="1">Uncharacterized protein</fullName>
    </submittedName>
</protein>